<reference evidence="3 4" key="1">
    <citation type="submission" date="2016-03" db="EMBL/GenBank/DDBJ databases">
        <title>Comparative genomics of Pseudogymnoascus destructans, the fungus causing white-nose syndrome of bats.</title>
        <authorList>
            <person name="Palmer J.M."/>
            <person name="Drees K.P."/>
            <person name="Foster J.T."/>
            <person name="Lindner D.L."/>
        </authorList>
    </citation>
    <scope>NUCLEOTIDE SEQUENCE [LARGE SCALE GENOMIC DNA]</scope>
    <source>
        <strain evidence="3 4">UAMH 10579</strain>
    </source>
</reference>
<dbReference type="PANTHER" id="PTHR42791">
    <property type="entry name" value="GNAT FAMILY ACETYLTRANSFERASE"/>
    <property type="match status" value="1"/>
</dbReference>
<dbReference type="EMBL" id="KV460219">
    <property type="protein sequence ID" value="OBT97947.1"/>
    <property type="molecule type" value="Genomic_DNA"/>
</dbReference>
<dbReference type="AlphaFoldDB" id="A0A1B8GQ45"/>
<evidence type="ECO:0000313" key="3">
    <source>
        <dbReference type="EMBL" id="OBT97947.1"/>
    </source>
</evidence>
<proteinExistence type="predicted"/>
<dbReference type="PROSITE" id="PS51186">
    <property type="entry name" value="GNAT"/>
    <property type="match status" value="1"/>
</dbReference>
<sequence length="235" mass="25947">MATSDLPPQTLKIGEYTFTISEGKDEDIPGFVDAFDAAFADNLLFSTMSGTADRAVLREKDIAFWKGQWTMSGRKHFKVVDEANGKIAAITRWWFPHTLTSEEVAKAEEAKNGPQPEPVPGTNAGATKEFVKQLVDYRDKWVKNDDMYMMNILAVVPAYQRLGLGKALLVPVLKMADKEGKKTYIEASAAGEKLYRRLGWVETGDTISLDFTKYGAKGGVDVNLMMREPGAGIAL</sequence>
<dbReference type="CDD" id="cd04301">
    <property type="entry name" value="NAT_SF"/>
    <property type="match status" value="1"/>
</dbReference>
<evidence type="ECO:0000256" key="1">
    <source>
        <dbReference type="SAM" id="MobiDB-lite"/>
    </source>
</evidence>
<feature type="region of interest" description="Disordered" evidence="1">
    <location>
        <begin position="105"/>
        <end position="124"/>
    </location>
</feature>
<dbReference type="Gene3D" id="3.40.630.30">
    <property type="match status" value="1"/>
</dbReference>
<name>A0A1B8GQ45_9PEZI</name>
<dbReference type="OrthoDB" id="2832510at2759"/>
<feature type="domain" description="N-acetyltransferase" evidence="2">
    <location>
        <begin position="18"/>
        <end position="227"/>
    </location>
</feature>
<dbReference type="Pfam" id="PF13673">
    <property type="entry name" value="Acetyltransf_10"/>
    <property type="match status" value="1"/>
</dbReference>
<organism evidence="3 4">
    <name type="scientific">Pseudogymnoascus verrucosus</name>
    <dbReference type="NCBI Taxonomy" id="342668"/>
    <lineage>
        <taxon>Eukaryota</taxon>
        <taxon>Fungi</taxon>
        <taxon>Dikarya</taxon>
        <taxon>Ascomycota</taxon>
        <taxon>Pezizomycotina</taxon>
        <taxon>Leotiomycetes</taxon>
        <taxon>Thelebolales</taxon>
        <taxon>Thelebolaceae</taxon>
        <taxon>Pseudogymnoascus</taxon>
    </lineage>
</organism>
<dbReference type="STRING" id="342668.A0A1B8GQ45"/>
<evidence type="ECO:0000313" key="4">
    <source>
        <dbReference type="Proteomes" id="UP000091956"/>
    </source>
</evidence>
<evidence type="ECO:0000259" key="2">
    <source>
        <dbReference type="PROSITE" id="PS51186"/>
    </source>
</evidence>
<dbReference type="RefSeq" id="XP_018131680.1">
    <property type="nucleotide sequence ID" value="XM_018273367.2"/>
</dbReference>
<accession>A0A1B8GQ45</accession>
<gene>
    <name evidence="3" type="ORF">VE01_03886</name>
</gene>
<dbReference type="InterPro" id="IPR000182">
    <property type="entry name" value="GNAT_dom"/>
</dbReference>
<dbReference type="SUPFAM" id="SSF55729">
    <property type="entry name" value="Acyl-CoA N-acyltransferases (Nat)"/>
    <property type="match status" value="1"/>
</dbReference>
<keyword evidence="4" id="KW-1185">Reference proteome</keyword>
<dbReference type="GeneID" id="28837272"/>
<dbReference type="InterPro" id="IPR016181">
    <property type="entry name" value="Acyl_CoA_acyltransferase"/>
</dbReference>
<dbReference type="Proteomes" id="UP000091956">
    <property type="component" value="Unassembled WGS sequence"/>
</dbReference>
<dbReference type="PANTHER" id="PTHR42791:SF1">
    <property type="entry name" value="N-ACETYLTRANSFERASE DOMAIN-CONTAINING PROTEIN"/>
    <property type="match status" value="1"/>
</dbReference>
<reference evidence="4" key="2">
    <citation type="journal article" date="2018" name="Nat. Commun.">
        <title>Extreme sensitivity to ultraviolet light in the fungal pathogen causing white-nose syndrome of bats.</title>
        <authorList>
            <person name="Palmer J.M."/>
            <person name="Drees K.P."/>
            <person name="Foster J.T."/>
            <person name="Lindner D.L."/>
        </authorList>
    </citation>
    <scope>NUCLEOTIDE SEQUENCE [LARGE SCALE GENOMIC DNA]</scope>
    <source>
        <strain evidence="4">UAMH 10579</strain>
    </source>
</reference>
<dbReference type="GO" id="GO:0016747">
    <property type="term" value="F:acyltransferase activity, transferring groups other than amino-acyl groups"/>
    <property type="evidence" value="ECO:0007669"/>
    <property type="project" value="InterPro"/>
</dbReference>
<protein>
    <recommendedName>
        <fullName evidence="2">N-acetyltransferase domain-containing protein</fullName>
    </recommendedName>
</protein>
<dbReference type="InterPro" id="IPR052523">
    <property type="entry name" value="Trichothecene_AcTrans"/>
</dbReference>